<sequence>MADAATTTDLLATTELSATMKATGLKKGGGHGDGGHNEALGHGLGERHVERGHGELGDRELGHAEPGHAEREHGEGPGLGEGQGRGDCSHGELGHGEERGYGVHDRGELDDGELAGEVNLFNGKGDFIEHLKKMVLQGDYGPTTYNIPRIYKKVEESKDRYILGGFSWKTAVNSDVLGLQC</sequence>
<name>A0ABD3F9D2_9STRA</name>
<feature type="region of interest" description="Disordered" evidence="1">
    <location>
        <begin position="53"/>
        <end position="108"/>
    </location>
</feature>
<dbReference type="AlphaFoldDB" id="A0ABD3F9D2"/>
<dbReference type="Proteomes" id="UP001632037">
    <property type="component" value="Unassembled WGS sequence"/>
</dbReference>
<keyword evidence="3" id="KW-1185">Reference proteome</keyword>
<gene>
    <name evidence="2" type="ORF">V7S43_012425</name>
</gene>
<comment type="caution">
    <text evidence="2">The sequence shown here is derived from an EMBL/GenBank/DDBJ whole genome shotgun (WGS) entry which is preliminary data.</text>
</comment>
<accession>A0ABD3F9D2</accession>
<feature type="compositionally biased region" description="Basic and acidic residues" evidence="1">
    <location>
        <begin position="53"/>
        <end position="75"/>
    </location>
</feature>
<feature type="compositionally biased region" description="Gly residues" evidence="1">
    <location>
        <begin position="76"/>
        <end position="85"/>
    </location>
</feature>
<organism evidence="2 3">
    <name type="scientific">Phytophthora oleae</name>
    <dbReference type="NCBI Taxonomy" id="2107226"/>
    <lineage>
        <taxon>Eukaryota</taxon>
        <taxon>Sar</taxon>
        <taxon>Stramenopiles</taxon>
        <taxon>Oomycota</taxon>
        <taxon>Peronosporomycetes</taxon>
        <taxon>Peronosporales</taxon>
        <taxon>Peronosporaceae</taxon>
        <taxon>Phytophthora</taxon>
    </lineage>
</organism>
<proteinExistence type="predicted"/>
<protein>
    <submittedName>
        <fullName evidence="2">Uncharacterized protein</fullName>
    </submittedName>
</protein>
<evidence type="ECO:0000256" key="1">
    <source>
        <dbReference type="SAM" id="MobiDB-lite"/>
    </source>
</evidence>
<evidence type="ECO:0000313" key="3">
    <source>
        <dbReference type="Proteomes" id="UP001632037"/>
    </source>
</evidence>
<reference evidence="2 3" key="1">
    <citation type="submission" date="2024-09" db="EMBL/GenBank/DDBJ databases">
        <title>Genome sequencing and assembly of Phytophthora oleae, isolate VK10A, causative agent of rot of olive drupes.</title>
        <authorList>
            <person name="Conti Taguali S."/>
            <person name="Riolo M."/>
            <person name="La Spada F."/>
            <person name="Cacciola S.O."/>
            <person name="Dionisio G."/>
        </authorList>
    </citation>
    <scope>NUCLEOTIDE SEQUENCE [LARGE SCALE GENOMIC DNA]</scope>
    <source>
        <strain evidence="2 3">VK10A</strain>
    </source>
</reference>
<dbReference type="EMBL" id="JBIMZQ010000031">
    <property type="protein sequence ID" value="KAL3662572.1"/>
    <property type="molecule type" value="Genomic_DNA"/>
</dbReference>
<feature type="compositionally biased region" description="Basic and acidic residues" evidence="1">
    <location>
        <begin position="87"/>
        <end position="108"/>
    </location>
</feature>
<feature type="region of interest" description="Disordered" evidence="1">
    <location>
        <begin position="23"/>
        <end position="42"/>
    </location>
</feature>
<evidence type="ECO:0000313" key="2">
    <source>
        <dbReference type="EMBL" id="KAL3662572.1"/>
    </source>
</evidence>